<name>A0ACB5T8F3_AMBMO</name>
<gene>
    <name evidence="1" type="ORF">Amon02_000561200</name>
</gene>
<keyword evidence="2" id="KW-1185">Reference proteome</keyword>
<accession>A0ACB5T8F3</accession>
<sequence>MIIGITRWNVLSLMTKKYKEAFDMIKHEYDSLKDPKLPNSAKKSSLITQLCSILIERADIDLERSQLGIEVAAKSAAVLRTNHKNFLKSCLVFSKQSGGLRESISDKLARRKKQKEALIRLCLVEEKRSTAELDQIVGGDYWPQELKEISELGVYNQFTIDS</sequence>
<protein>
    <submittedName>
        <fullName evidence="1">Unnamed protein product</fullName>
    </submittedName>
</protein>
<dbReference type="Proteomes" id="UP001165064">
    <property type="component" value="Unassembled WGS sequence"/>
</dbReference>
<evidence type="ECO:0000313" key="2">
    <source>
        <dbReference type="Proteomes" id="UP001165064"/>
    </source>
</evidence>
<reference evidence="1" key="1">
    <citation type="submission" date="2023-04" db="EMBL/GenBank/DDBJ databases">
        <title>Ambrosiozyma monospora NBRC 10751.</title>
        <authorList>
            <person name="Ichikawa N."/>
            <person name="Sato H."/>
            <person name="Tonouchi N."/>
        </authorList>
    </citation>
    <scope>NUCLEOTIDE SEQUENCE</scope>
    <source>
        <strain evidence="1">NBRC 10751</strain>
    </source>
</reference>
<evidence type="ECO:0000313" key="1">
    <source>
        <dbReference type="EMBL" id="GME82591.1"/>
    </source>
</evidence>
<comment type="caution">
    <text evidence="1">The sequence shown here is derived from an EMBL/GenBank/DDBJ whole genome shotgun (WGS) entry which is preliminary data.</text>
</comment>
<proteinExistence type="predicted"/>
<organism evidence="1 2">
    <name type="scientific">Ambrosiozyma monospora</name>
    <name type="common">Yeast</name>
    <name type="synonym">Endomycopsis monosporus</name>
    <dbReference type="NCBI Taxonomy" id="43982"/>
    <lineage>
        <taxon>Eukaryota</taxon>
        <taxon>Fungi</taxon>
        <taxon>Dikarya</taxon>
        <taxon>Ascomycota</taxon>
        <taxon>Saccharomycotina</taxon>
        <taxon>Pichiomycetes</taxon>
        <taxon>Pichiales</taxon>
        <taxon>Pichiaceae</taxon>
        <taxon>Ambrosiozyma</taxon>
    </lineage>
</organism>
<dbReference type="EMBL" id="BSXS01004191">
    <property type="protein sequence ID" value="GME82591.1"/>
    <property type="molecule type" value="Genomic_DNA"/>
</dbReference>